<dbReference type="GO" id="GO:0006390">
    <property type="term" value="P:mitochondrial transcription"/>
    <property type="evidence" value="ECO:0007669"/>
    <property type="project" value="TreeGrafter"/>
</dbReference>
<dbReference type="InterPro" id="IPR046950">
    <property type="entry name" value="DNA-dir_Rpol_C_phage-type"/>
</dbReference>
<name>A0A4Y7IYJ4_PAPSO</name>
<dbReference type="AlphaFoldDB" id="A0A4Y7IYJ4"/>
<evidence type="ECO:0000256" key="6">
    <source>
        <dbReference type="ARBA" id="ARBA00023163"/>
    </source>
</evidence>
<comment type="similarity">
    <text evidence="1">Belongs to the phage and mitochondrial RNA polymerase family.</text>
</comment>
<gene>
    <name evidence="9" type="ORF">C5167_012803</name>
</gene>
<evidence type="ECO:0000313" key="9">
    <source>
        <dbReference type="EMBL" id="RZC53953.1"/>
    </source>
</evidence>
<dbReference type="InterPro" id="IPR043502">
    <property type="entry name" value="DNA/RNA_pol_sf"/>
</dbReference>
<comment type="catalytic activity">
    <reaction evidence="7">
        <text>RNA(n) + a ribonucleoside 5'-triphosphate = RNA(n+1) + diphosphate</text>
        <dbReference type="Rhea" id="RHEA:21248"/>
        <dbReference type="Rhea" id="RHEA-COMP:14527"/>
        <dbReference type="Rhea" id="RHEA-COMP:17342"/>
        <dbReference type="ChEBI" id="CHEBI:33019"/>
        <dbReference type="ChEBI" id="CHEBI:61557"/>
        <dbReference type="ChEBI" id="CHEBI:140395"/>
        <dbReference type="EC" id="2.7.7.6"/>
    </reaction>
</comment>
<keyword evidence="5" id="KW-0548">Nucleotidyltransferase</keyword>
<protein>
    <recommendedName>
        <fullName evidence="2">DNA-directed RNA polymerase</fullName>
        <ecNumber evidence="2">2.7.7.6</ecNumber>
    </recommendedName>
</protein>
<keyword evidence="6" id="KW-0804">Transcription</keyword>
<dbReference type="Pfam" id="PF00940">
    <property type="entry name" value="RNA_pol"/>
    <property type="match status" value="1"/>
</dbReference>
<dbReference type="GO" id="GO:0003899">
    <property type="term" value="F:DNA-directed RNA polymerase activity"/>
    <property type="evidence" value="ECO:0007669"/>
    <property type="project" value="UniProtKB-EC"/>
</dbReference>
<dbReference type="Gramene" id="RZC53953">
    <property type="protein sequence ID" value="RZC53953"/>
    <property type="gene ID" value="C5167_012803"/>
</dbReference>
<dbReference type="PANTHER" id="PTHR10102">
    <property type="entry name" value="DNA-DIRECTED RNA POLYMERASE, MITOCHONDRIAL"/>
    <property type="match status" value="1"/>
</dbReference>
<dbReference type="InterPro" id="IPR002092">
    <property type="entry name" value="DNA-dir_Rpol_phage-type"/>
</dbReference>
<dbReference type="GO" id="GO:0003677">
    <property type="term" value="F:DNA binding"/>
    <property type="evidence" value="ECO:0007669"/>
    <property type="project" value="InterPro"/>
</dbReference>
<dbReference type="SUPFAM" id="SSF56672">
    <property type="entry name" value="DNA/RNA polymerases"/>
    <property type="match status" value="1"/>
</dbReference>
<dbReference type="PANTHER" id="PTHR10102:SF0">
    <property type="entry name" value="DNA-DIRECTED RNA POLYMERASE, MITOCHONDRIAL"/>
    <property type="match status" value="1"/>
</dbReference>
<evidence type="ECO:0000313" key="10">
    <source>
        <dbReference type="Proteomes" id="UP000316621"/>
    </source>
</evidence>
<evidence type="ECO:0000259" key="8">
    <source>
        <dbReference type="Pfam" id="PF00940"/>
    </source>
</evidence>
<dbReference type="Proteomes" id="UP000316621">
    <property type="component" value="Chromosome 3"/>
</dbReference>
<organism evidence="9 10">
    <name type="scientific">Papaver somniferum</name>
    <name type="common">Opium poppy</name>
    <dbReference type="NCBI Taxonomy" id="3469"/>
    <lineage>
        <taxon>Eukaryota</taxon>
        <taxon>Viridiplantae</taxon>
        <taxon>Streptophyta</taxon>
        <taxon>Embryophyta</taxon>
        <taxon>Tracheophyta</taxon>
        <taxon>Spermatophyta</taxon>
        <taxon>Magnoliopsida</taxon>
        <taxon>Ranunculales</taxon>
        <taxon>Papaveraceae</taxon>
        <taxon>Papaveroideae</taxon>
        <taxon>Papaver</taxon>
    </lineage>
</organism>
<proteinExistence type="inferred from homology"/>
<dbReference type="EC" id="2.7.7.6" evidence="2"/>
<dbReference type="Gene3D" id="1.10.150.20">
    <property type="entry name" value="5' to 3' exonuclease, C-terminal subdomain"/>
    <property type="match status" value="1"/>
</dbReference>
<sequence length="95" mass="11146">MRRMYPKYEALLTRFIQYMRRHLFLPPLSLPLVHRFDYENTLAGDNDYTWGDVPSCSSAIVITSENKPVRWTTPLGLPVVQPYRKPGRHLVRTSL</sequence>
<keyword evidence="4" id="KW-0808">Transferase</keyword>
<evidence type="ECO:0000256" key="7">
    <source>
        <dbReference type="ARBA" id="ARBA00048552"/>
    </source>
</evidence>
<keyword evidence="10" id="KW-1185">Reference proteome</keyword>
<evidence type="ECO:0000256" key="3">
    <source>
        <dbReference type="ARBA" id="ARBA00022478"/>
    </source>
</evidence>
<feature type="domain" description="DNA-directed RNA polymerase C-terminal" evidence="8">
    <location>
        <begin position="62"/>
        <end position="95"/>
    </location>
</feature>
<dbReference type="GO" id="GO:0034245">
    <property type="term" value="C:mitochondrial DNA-directed RNA polymerase complex"/>
    <property type="evidence" value="ECO:0007669"/>
    <property type="project" value="TreeGrafter"/>
</dbReference>
<evidence type="ECO:0000256" key="1">
    <source>
        <dbReference type="ARBA" id="ARBA00009493"/>
    </source>
</evidence>
<evidence type="ECO:0000256" key="4">
    <source>
        <dbReference type="ARBA" id="ARBA00022679"/>
    </source>
</evidence>
<dbReference type="STRING" id="3469.A0A4Y7IYJ4"/>
<dbReference type="EMBL" id="CM010717">
    <property type="protein sequence ID" value="RZC53953.1"/>
    <property type="molecule type" value="Genomic_DNA"/>
</dbReference>
<accession>A0A4Y7IYJ4</accession>
<evidence type="ECO:0000256" key="2">
    <source>
        <dbReference type="ARBA" id="ARBA00012418"/>
    </source>
</evidence>
<reference evidence="9 10" key="1">
    <citation type="journal article" date="2018" name="Science">
        <title>The opium poppy genome and morphinan production.</title>
        <authorList>
            <person name="Guo L."/>
            <person name="Winzer T."/>
            <person name="Yang X."/>
            <person name="Li Y."/>
            <person name="Ning Z."/>
            <person name="He Z."/>
            <person name="Teodor R."/>
            <person name="Lu Y."/>
            <person name="Bowser T.A."/>
            <person name="Graham I.A."/>
            <person name="Ye K."/>
        </authorList>
    </citation>
    <scope>NUCLEOTIDE SEQUENCE [LARGE SCALE GENOMIC DNA]</scope>
    <source>
        <strain evidence="10">cv. HN1</strain>
        <tissue evidence="9">Leaves</tissue>
    </source>
</reference>
<evidence type="ECO:0000256" key="5">
    <source>
        <dbReference type="ARBA" id="ARBA00022695"/>
    </source>
</evidence>
<keyword evidence="3" id="KW-0240">DNA-directed RNA polymerase</keyword>